<dbReference type="EMBL" id="CP000305">
    <property type="protein sequence ID" value="ABG19498.1"/>
    <property type="molecule type" value="Genomic_DNA"/>
</dbReference>
<dbReference type="KEGG" id="ypn:YPN_2509"/>
<dbReference type="KEGG" id="ypn:YPN_3171"/>
<dbReference type="GeneID" id="57977096"/>
<dbReference type="EMBL" id="CP000305">
    <property type="protein sequence ID" value="ABG18837.1"/>
    <property type="molecule type" value="Genomic_DNA"/>
</dbReference>
<reference evidence="1" key="2">
    <citation type="submission" date="2006-04" db="EMBL/GenBank/DDBJ databases">
        <title>Complete sequence of chromosome of Yersinia pestis Nepal516.</title>
        <authorList>
            <consortium name="US DOE Joint Genome Institute"/>
            <person name="Barry K."/>
            <person name="Lucas S."/>
            <person name="Lapidus A."/>
            <person name="Copeland A."/>
            <person name="Detter J.C."/>
            <person name="Glavina del Rio T."/>
            <person name="Hammon N."/>
            <person name="Dalin E."/>
            <person name="Tice H."/>
            <person name="Pitluck S."/>
            <person name="Chain P."/>
            <person name="Hu P."/>
            <person name="Malfatti S.A."/>
            <person name="Radnedge L."/>
            <person name="Vergez L.M."/>
            <person name="Larimer F."/>
            <person name="Land M."/>
            <person name="Hauser L."/>
            <person name="Worsham P."/>
            <person name="Chu M.C."/>
            <person name="Andersen G."/>
            <person name="Richardson P."/>
        </authorList>
    </citation>
    <scope>NUCLEOTIDE SEQUENCE</scope>
    <source>
        <strain evidence="1">Nepal516</strain>
    </source>
</reference>
<dbReference type="PANTHER" id="PTHR34319:SF6">
    <property type="entry name" value="MAJOR EXPORTED PROTEIN"/>
    <property type="match status" value="1"/>
</dbReference>
<dbReference type="NCBIfam" id="TIGR03344">
    <property type="entry name" value="VI_effect_Hcp1"/>
    <property type="match status" value="1"/>
</dbReference>
<dbReference type="Gene3D" id="2.30.110.20">
    <property type="entry name" value="Hcp1-like"/>
    <property type="match status" value="1"/>
</dbReference>
<dbReference type="SUPFAM" id="SSF141452">
    <property type="entry name" value="Hcp1-like"/>
    <property type="match status" value="1"/>
</dbReference>
<dbReference type="HOGENOM" id="CLU_116190_0_0_6"/>
<name>A0A0H2YKT2_YERPN</name>
<organism evidence="1 3">
    <name type="scientific">Yersinia pestis bv. Antiqua (strain Nepal516)</name>
    <dbReference type="NCBI Taxonomy" id="377628"/>
    <lineage>
        <taxon>Bacteria</taxon>
        <taxon>Pseudomonadati</taxon>
        <taxon>Pseudomonadota</taxon>
        <taxon>Gammaproteobacteria</taxon>
        <taxon>Enterobacterales</taxon>
        <taxon>Yersiniaceae</taxon>
        <taxon>Yersinia</taxon>
    </lineage>
</organism>
<dbReference type="Pfam" id="PF05638">
    <property type="entry name" value="T6SS_HCP"/>
    <property type="match status" value="1"/>
</dbReference>
<evidence type="ECO:0000313" key="1">
    <source>
        <dbReference type="EMBL" id="ABG18837.1"/>
    </source>
</evidence>
<proteinExistence type="predicted"/>
<reference evidence="1 3" key="1">
    <citation type="journal article" date="2006" name="J. Bacteriol.">
        <title>Complete genome sequence of Yersinia pestis strains Antiqua and Nepal516: evidence of gene reduction in an emerging pathogen.</title>
        <authorList>
            <person name="Chain P.S."/>
            <person name="Hu P."/>
            <person name="Malfatti S.A."/>
            <person name="Radnedge L."/>
            <person name="Larimer F."/>
            <person name="Vergez L.M."/>
            <person name="Worsham P."/>
            <person name="Chu M.C."/>
            <person name="Andersen G.L."/>
        </authorList>
    </citation>
    <scope>NUCLEOTIDE SEQUENCE [LARGE SCALE GENOMIC DNA]</scope>
    <source>
        <strain evidence="1 3">Nepal516</strain>
    </source>
</reference>
<accession>A0A0H2YKT2</accession>
<gene>
    <name evidence="1" type="ordered locus">YPN_2509</name>
    <name evidence="2" type="ordered locus">YPN_3171</name>
</gene>
<dbReference type="InterPro" id="IPR036624">
    <property type="entry name" value="Hcp1-lik_sf"/>
</dbReference>
<dbReference type="PANTHER" id="PTHR34319">
    <property type="entry name" value="MAJOR EXPORTED PROTEIN"/>
    <property type="match status" value="1"/>
</dbReference>
<evidence type="ECO:0000313" key="2">
    <source>
        <dbReference type="EMBL" id="ABG19498.1"/>
    </source>
</evidence>
<dbReference type="InterPro" id="IPR008514">
    <property type="entry name" value="T6SS_Hcp"/>
</dbReference>
<protein>
    <recommendedName>
        <fullName evidence="4">Hemolysin-coregulated protein</fullName>
    </recommendedName>
</protein>
<evidence type="ECO:0000313" key="3">
    <source>
        <dbReference type="Proteomes" id="UP000008936"/>
    </source>
</evidence>
<dbReference type="RefSeq" id="WP_002210014.1">
    <property type="nucleotide sequence ID" value="NC_008149.1"/>
</dbReference>
<dbReference type="InterPro" id="IPR052947">
    <property type="entry name" value="T6SS_Hcp1_domain"/>
</dbReference>
<dbReference type="AlphaFoldDB" id="A0A0H2YKT2"/>
<evidence type="ECO:0008006" key="4">
    <source>
        <dbReference type="Google" id="ProtNLM"/>
    </source>
</evidence>
<dbReference type="Proteomes" id="UP000008936">
    <property type="component" value="Chromosome"/>
</dbReference>
<sequence length="163" mass="18611">MAIPVYLWLKDDGGADIKGSVDVQSREGSIEIVAQDHNLYIPTDNNTGKLTGTRIHTPFVFTKEIDASTPYLYKAVTTGQTLKTAEFKWYRIDDAGQEVEYFNTKLENVKVVKVAPKMHDVKDPAKEKHNHLELVELRYEKITWTFKDGNIIHSDSWNERATA</sequence>